<evidence type="ECO:0000256" key="1">
    <source>
        <dbReference type="ARBA" id="ARBA00001946"/>
    </source>
</evidence>
<evidence type="ECO:0000256" key="15">
    <source>
        <dbReference type="ARBA" id="ARBA00048967"/>
    </source>
</evidence>
<dbReference type="GO" id="GO:0016301">
    <property type="term" value="F:kinase activity"/>
    <property type="evidence" value="ECO:0007669"/>
    <property type="project" value="UniProtKB-KW"/>
</dbReference>
<dbReference type="SUPFAM" id="SSF50685">
    <property type="entry name" value="Barwin-like endoglucanases"/>
    <property type="match status" value="1"/>
</dbReference>
<evidence type="ECO:0000313" key="22">
    <source>
        <dbReference type="Proteomes" id="UP001153620"/>
    </source>
</evidence>
<dbReference type="CDD" id="cd00288">
    <property type="entry name" value="Pyruvate_Kinase"/>
    <property type="match status" value="1"/>
</dbReference>
<dbReference type="OrthoDB" id="6415662at2759"/>
<keyword evidence="10" id="KW-0067">ATP-binding</keyword>
<comment type="pathway">
    <text evidence="3 17">Carbohydrate degradation; glycolysis; pyruvate from D-glyceraldehyde 3-phosphate: step 5/5.</text>
</comment>
<dbReference type="InterPro" id="IPR015795">
    <property type="entry name" value="Pyrv_Knase_C"/>
</dbReference>
<dbReference type="SUPFAM" id="SSF50800">
    <property type="entry name" value="PK beta-barrel domain-like"/>
    <property type="match status" value="1"/>
</dbReference>
<keyword evidence="18" id="KW-0472">Membrane</keyword>
<dbReference type="InterPro" id="IPR011037">
    <property type="entry name" value="Pyrv_Knase-like_insert_dom_sf"/>
</dbReference>
<dbReference type="InterPro" id="IPR036918">
    <property type="entry name" value="Pyrv_Knase_C_sf"/>
</dbReference>
<comment type="similarity">
    <text evidence="4 17">Belongs to the pyruvate kinase family.</text>
</comment>
<dbReference type="InterPro" id="IPR018209">
    <property type="entry name" value="Pyrv_Knase_AS"/>
</dbReference>
<keyword evidence="6 17" id="KW-0808">Transferase</keyword>
<dbReference type="PRINTS" id="PR01050">
    <property type="entry name" value="PYRUVTKNASE"/>
</dbReference>
<evidence type="ECO:0000256" key="11">
    <source>
        <dbReference type="ARBA" id="ARBA00022842"/>
    </source>
</evidence>
<dbReference type="Gene3D" id="3.20.20.60">
    <property type="entry name" value="Phosphoenolpyruvate-binding domains"/>
    <property type="match status" value="1"/>
</dbReference>
<dbReference type="FunFam" id="3.40.1380.20:FF:000001">
    <property type="entry name" value="Pyruvate kinase"/>
    <property type="match status" value="1"/>
</dbReference>
<evidence type="ECO:0000256" key="3">
    <source>
        <dbReference type="ARBA" id="ARBA00004997"/>
    </source>
</evidence>
<evidence type="ECO:0000256" key="7">
    <source>
        <dbReference type="ARBA" id="ARBA00022723"/>
    </source>
</evidence>
<keyword evidence="13 17" id="KW-0324">Glycolysis</keyword>
<evidence type="ECO:0000259" key="19">
    <source>
        <dbReference type="Pfam" id="PF00224"/>
    </source>
</evidence>
<sequence>MSEKLPQMKAAEAISALDHLCQLDPNAKTAFIRLTGLICTIGPASRSPEMLEKMMHCGMNIARMNFSHGTHEYHAGTIANVRTAVDNYSKKLGYKYALAIALDTKGPEIRTGLNADKGDISLNRGDKIKVTTNKDWFEKGNKDQIYADYPNMVKVLNTGDRIFIDDGLISLVVDSISGDTLNCSIENGGKLGQQKGVNLPNAPVDLPAVSEKDKSDLLFGVEQGVDMIFASFIRDGHALEEIRAILGEAGKNIKIISKIENQQGIVNIDEIIEKSDGIMVARGDLGIEIPPEKVFLAQKQITARCNRAGKPCICATQMLESMTNKPRATRAEISDVANAVLDGADCTMLSGETAKGEYPLECITTMAKTQMEAEAAIWHKNLFRDLVSLQATPIDATHSIAISAVEAASKTLASAVICLTTSGRSAHLISKYRPRCPIITVTRFEQTARQCHLFRGILPLIFSDAVLDDWMKDVDARVQFGIKFGKSRGFIKSGDPIVIVTGWKSGSGFTNTVRVVNQPITFGFFFLAFVAFANAFYGDLTYYTEWNSNYGSCGLERSKTDRFYVAALSRARMALPASITNPNKHPLCAWNRCIKVTGKRGSVVLKISDTCWACGYNDVDVADTVFPFLDDPVKGRVKINWEFTDCSRIGKL</sequence>
<dbReference type="GO" id="GO:0000287">
    <property type="term" value="F:magnesium ion binding"/>
    <property type="evidence" value="ECO:0007669"/>
    <property type="project" value="InterPro"/>
</dbReference>
<dbReference type="Gene3D" id="2.40.40.10">
    <property type="entry name" value="RlpA-like domain"/>
    <property type="match status" value="1"/>
</dbReference>
<dbReference type="FunFam" id="3.20.20.60:FF:000025">
    <property type="entry name" value="Pyruvate kinase"/>
    <property type="match status" value="1"/>
</dbReference>
<evidence type="ECO:0000256" key="10">
    <source>
        <dbReference type="ARBA" id="ARBA00022840"/>
    </source>
</evidence>
<feature type="domain" description="Pyruvate kinase C-terminal" evidence="20">
    <location>
        <begin position="398"/>
        <end position="516"/>
    </location>
</feature>
<protein>
    <recommendedName>
        <fullName evidence="17">Pyruvate kinase</fullName>
        <ecNumber evidence="17">2.7.1.40</ecNumber>
    </recommendedName>
</protein>
<keyword evidence="18" id="KW-1133">Transmembrane helix</keyword>
<feature type="transmembrane region" description="Helical" evidence="18">
    <location>
        <begin position="520"/>
        <end position="537"/>
    </location>
</feature>
<evidence type="ECO:0000256" key="4">
    <source>
        <dbReference type="ARBA" id="ARBA00008663"/>
    </source>
</evidence>
<evidence type="ECO:0000256" key="8">
    <source>
        <dbReference type="ARBA" id="ARBA00022741"/>
    </source>
</evidence>
<keyword evidence="9 17" id="KW-0418">Kinase</keyword>
<comment type="function">
    <text evidence="16">Pyruvate kinase that catalyzes the conversion of phosphoenolpyruvate to pyruvate with the synthesis of ATP, and which plays a key role in glycolysis.</text>
</comment>
<evidence type="ECO:0000259" key="20">
    <source>
        <dbReference type="Pfam" id="PF02887"/>
    </source>
</evidence>
<dbReference type="AlphaFoldDB" id="A0A9P0NI42"/>
<comment type="subunit">
    <text evidence="5">Homotetramer.</text>
</comment>
<organism evidence="21 22">
    <name type="scientific">Chironomus riparius</name>
    <dbReference type="NCBI Taxonomy" id="315576"/>
    <lineage>
        <taxon>Eukaryota</taxon>
        <taxon>Metazoa</taxon>
        <taxon>Ecdysozoa</taxon>
        <taxon>Arthropoda</taxon>
        <taxon>Hexapoda</taxon>
        <taxon>Insecta</taxon>
        <taxon>Pterygota</taxon>
        <taxon>Neoptera</taxon>
        <taxon>Endopterygota</taxon>
        <taxon>Diptera</taxon>
        <taxon>Nematocera</taxon>
        <taxon>Chironomoidea</taxon>
        <taxon>Chironomidae</taxon>
        <taxon>Chironominae</taxon>
        <taxon>Chironomus</taxon>
    </lineage>
</organism>
<keyword evidence="22" id="KW-1185">Reference proteome</keyword>
<dbReference type="SUPFAM" id="SSF51621">
    <property type="entry name" value="Phosphoenolpyruvate/pyruvate domain"/>
    <property type="match status" value="1"/>
</dbReference>
<dbReference type="Gene3D" id="2.40.33.10">
    <property type="entry name" value="PK beta-barrel domain-like"/>
    <property type="match status" value="1"/>
</dbReference>
<accession>A0A9P0NI42</accession>
<keyword evidence="14" id="KW-0670">Pyruvate</keyword>
<dbReference type="InterPro" id="IPR040442">
    <property type="entry name" value="Pyrv_kinase-like_dom_sf"/>
</dbReference>
<dbReference type="PANTHER" id="PTHR11817">
    <property type="entry name" value="PYRUVATE KINASE"/>
    <property type="match status" value="1"/>
</dbReference>
<dbReference type="EC" id="2.7.1.40" evidence="17"/>
<evidence type="ECO:0000256" key="2">
    <source>
        <dbReference type="ARBA" id="ARBA00001958"/>
    </source>
</evidence>
<reference evidence="21" key="2">
    <citation type="submission" date="2022-10" db="EMBL/GenBank/DDBJ databases">
        <authorList>
            <consortium name="ENA_rothamsted_submissions"/>
            <consortium name="culmorum"/>
            <person name="King R."/>
        </authorList>
    </citation>
    <scope>NUCLEOTIDE SEQUENCE</scope>
</reference>
<evidence type="ECO:0000256" key="17">
    <source>
        <dbReference type="RuleBase" id="RU000504"/>
    </source>
</evidence>
<dbReference type="SUPFAM" id="SSF52935">
    <property type="entry name" value="PK C-terminal domain-like"/>
    <property type="match status" value="1"/>
</dbReference>
<evidence type="ECO:0000256" key="9">
    <source>
        <dbReference type="ARBA" id="ARBA00022777"/>
    </source>
</evidence>
<comment type="cofactor">
    <cofactor evidence="1">
        <name>Mg(2+)</name>
        <dbReference type="ChEBI" id="CHEBI:18420"/>
    </cofactor>
</comment>
<dbReference type="GO" id="GO:0030955">
    <property type="term" value="F:potassium ion binding"/>
    <property type="evidence" value="ECO:0007669"/>
    <property type="project" value="InterPro"/>
</dbReference>
<dbReference type="InterPro" id="IPR015793">
    <property type="entry name" value="Pyrv_Knase_brl"/>
</dbReference>
<dbReference type="Gene3D" id="3.40.1380.20">
    <property type="entry name" value="Pyruvate kinase, C-terminal domain"/>
    <property type="match status" value="1"/>
</dbReference>
<dbReference type="GO" id="GO:0004743">
    <property type="term" value="F:pyruvate kinase activity"/>
    <property type="evidence" value="ECO:0007669"/>
    <property type="project" value="UniProtKB-EC"/>
</dbReference>
<comment type="catalytic activity">
    <reaction evidence="15">
        <text>pyruvate + ATP = phosphoenolpyruvate + ADP + H(+)</text>
        <dbReference type="Rhea" id="RHEA:18157"/>
        <dbReference type="ChEBI" id="CHEBI:15361"/>
        <dbReference type="ChEBI" id="CHEBI:15378"/>
        <dbReference type="ChEBI" id="CHEBI:30616"/>
        <dbReference type="ChEBI" id="CHEBI:58702"/>
        <dbReference type="ChEBI" id="CHEBI:456216"/>
        <dbReference type="EC" id="2.7.1.40"/>
    </reaction>
    <physiologicalReaction direction="right-to-left" evidence="15">
        <dbReference type="Rhea" id="RHEA:18159"/>
    </physiologicalReaction>
</comment>
<dbReference type="InterPro" id="IPR015806">
    <property type="entry name" value="Pyrv_Knase_insert_dom_sf"/>
</dbReference>
<reference evidence="21" key="1">
    <citation type="submission" date="2022-01" db="EMBL/GenBank/DDBJ databases">
        <authorList>
            <person name="King R."/>
        </authorList>
    </citation>
    <scope>NUCLEOTIDE SEQUENCE</scope>
</reference>
<dbReference type="InterPro" id="IPR036908">
    <property type="entry name" value="RlpA-like_sf"/>
</dbReference>
<evidence type="ECO:0000256" key="13">
    <source>
        <dbReference type="ARBA" id="ARBA00023152"/>
    </source>
</evidence>
<evidence type="ECO:0000256" key="5">
    <source>
        <dbReference type="ARBA" id="ARBA00011881"/>
    </source>
</evidence>
<evidence type="ECO:0000256" key="12">
    <source>
        <dbReference type="ARBA" id="ARBA00022958"/>
    </source>
</evidence>
<keyword evidence="11 17" id="KW-0460">Magnesium</keyword>
<keyword evidence="8" id="KW-0547">Nucleotide-binding</keyword>
<evidence type="ECO:0000313" key="21">
    <source>
        <dbReference type="EMBL" id="CAH1728386.1"/>
    </source>
</evidence>
<evidence type="ECO:0000256" key="14">
    <source>
        <dbReference type="ARBA" id="ARBA00023317"/>
    </source>
</evidence>
<dbReference type="GO" id="GO:0005524">
    <property type="term" value="F:ATP binding"/>
    <property type="evidence" value="ECO:0007669"/>
    <property type="project" value="UniProtKB-KW"/>
</dbReference>
<dbReference type="EMBL" id="OU895879">
    <property type="protein sequence ID" value="CAH1728386.1"/>
    <property type="molecule type" value="Genomic_DNA"/>
</dbReference>
<dbReference type="Proteomes" id="UP001153620">
    <property type="component" value="Chromosome 3"/>
</dbReference>
<name>A0A9P0NI42_9DIPT</name>
<dbReference type="Pfam" id="PF00224">
    <property type="entry name" value="PK"/>
    <property type="match status" value="1"/>
</dbReference>
<dbReference type="Pfam" id="PF02887">
    <property type="entry name" value="PK_C"/>
    <property type="match status" value="1"/>
</dbReference>
<keyword evidence="12" id="KW-0630">Potassium</keyword>
<gene>
    <name evidence="21" type="ORF">CHIRRI_LOCUS10585</name>
</gene>
<dbReference type="FunFam" id="2.40.33.10:FF:000001">
    <property type="entry name" value="Pyruvate kinase"/>
    <property type="match status" value="1"/>
</dbReference>
<dbReference type="NCBIfam" id="NF004491">
    <property type="entry name" value="PRK05826.1"/>
    <property type="match status" value="1"/>
</dbReference>
<dbReference type="NCBIfam" id="NF004978">
    <property type="entry name" value="PRK06354.1"/>
    <property type="match status" value="1"/>
</dbReference>
<proteinExistence type="inferred from homology"/>
<keyword evidence="7" id="KW-0479">Metal-binding</keyword>
<dbReference type="CDD" id="cd22191">
    <property type="entry name" value="DPBB_RlpA_EXP_N-like"/>
    <property type="match status" value="1"/>
</dbReference>
<keyword evidence="18" id="KW-0812">Transmembrane</keyword>
<dbReference type="PROSITE" id="PS00110">
    <property type="entry name" value="PYRUVATE_KINASE"/>
    <property type="match status" value="1"/>
</dbReference>
<comment type="cofactor">
    <cofactor evidence="2">
        <name>K(+)</name>
        <dbReference type="ChEBI" id="CHEBI:29103"/>
    </cofactor>
</comment>
<evidence type="ECO:0000256" key="6">
    <source>
        <dbReference type="ARBA" id="ARBA00022679"/>
    </source>
</evidence>
<dbReference type="NCBIfam" id="TIGR01064">
    <property type="entry name" value="pyruv_kin"/>
    <property type="match status" value="1"/>
</dbReference>
<evidence type="ECO:0000256" key="18">
    <source>
        <dbReference type="SAM" id="Phobius"/>
    </source>
</evidence>
<dbReference type="InterPro" id="IPR001697">
    <property type="entry name" value="Pyr_Knase"/>
</dbReference>
<evidence type="ECO:0000256" key="16">
    <source>
        <dbReference type="ARBA" id="ARBA00058419"/>
    </source>
</evidence>
<feature type="domain" description="Pyruvate kinase barrel" evidence="19">
    <location>
        <begin position="33"/>
        <end position="363"/>
    </location>
</feature>
<dbReference type="InterPro" id="IPR015813">
    <property type="entry name" value="Pyrv/PenolPyrv_kinase-like_dom"/>
</dbReference>